<feature type="region of interest" description="Disordered" evidence="1">
    <location>
        <begin position="58"/>
        <end position="124"/>
    </location>
</feature>
<organism evidence="2 3">
    <name type="scientific">Lentinula lateritia</name>
    <dbReference type="NCBI Taxonomy" id="40482"/>
    <lineage>
        <taxon>Eukaryota</taxon>
        <taxon>Fungi</taxon>
        <taxon>Dikarya</taxon>
        <taxon>Basidiomycota</taxon>
        <taxon>Agaricomycotina</taxon>
        <taxon>Agaricomycetes</taxon>
        <taxon>Agaricomycetidae</taxon>
        <taxon>Agaricales</taxon>
        <taxon>Marasmiineae</taxon>
        <taxon>Omphalotaceae</taxon>
        <taxon>Lentinula</taxon>
    </lineage>
</organism>
<dbReference type="AlphaFoldDB" id="A0A9W9AY86"/>
<evidence type="ECO:0000313" key="2">
    <source>
        <dbReference type="EMBL" id="KAJ4493141.1"/>
    </source>
</evidence>
<sequence>MPSAVLDPDNSTLHSFPSVTLAELRPRHEGLRSFVRTLGPDPLPDPALSSNLEVFDYSQSNSTNQNPAQIPVSITPRIDSPSSSDKDIMTARLNESGNIELSSGKYGPRVKPTATLSPEDLDDL</sequence>
<dbReference type="EMBL" id="JANVFS010000004">
    <property type="protein sequence ID" value="KAJ4493141.1"/>
    <property type="molecule type" value="Genomic_DNA"/>
</dbReference>
<protein>
    <submittedName>
        <fullName evidence="2">Uncharacterized protein</fullName>
    </submittedName>
</protein>
<evidence type="ECO:0000256" key="1">
    <source>
        <dbReference type="SAM" id="MobiDB-lite"/>
    </source>
</evidence>
<reference evidence="2" key="2">
    <citation type="journal article" date="2023" name="Proc. Natl. Acad. Sci. U.S.A.">
        <title>A global phylogenomic analysis of the shiitake genus Lentinula.</title>
        <authorList>
            <person name="Sierra-Patev S."/>
            <person name="Min B."/>
            <person name="Naranjo-Ortiz M."/>
            <person name="Looney B."/>
            <person name="Konkel Z."/>
            <person name="Slot J.C."/>
            <person name="Sakamoto Y."/>
            <person name="Steenwyk J.L."/>
            <person name="Rokas A."/>
            <person name="Carro J."/>
            <person name="Camarero S."/>
            <person name="Ferreira P."/>
            <person name="Molpeceres G."/>
            <person name="Ruiz-Duenas F.J."/>
            <person name="Serrano A."/>
            <person name="Henrissat B."/>
            <person name="Drula E."/>
            <person name="Hughes K.W."/>
            <person name="Mata J.L."/>
            <person name="Ishikawa N.K."/>
            <person name="Vargas-Isla R."/>
            <person name="Ushijima S."/>
            <person name="Smith C.A."/>
            <person name="Donoghue J."/>
            <person name="Ahrendt S."/>
            <person name="Andreopoulos W."/>
            <person name="He G."/>
            <person name="LaButti K."/>
            <person name="Lipzen A."/>
            <person name="Ng V."/>
            <person name="Riley R."/>
            <person name="Sandor L."/>
            <person name="Barry K."/>
            <person name="Martinez A.T."/>
            <person name="Xiao Y."/>
            <person name="Gibbons J.G."/>
            <person name="Terashima K."/>
            <person name="Grigoriev I.V."/>
            <person name="Hibbett D."/>
        </authorList>
    </citation>
    <scope>NUCLEOTIDE SEQUENCE</scope>
    <source>
        <strain evidence="2">Sp2 HRB7682 ss15</strain>
    </source>
</reference>
<accession>A0A9W9AY86</accession>
<comment type="caution">
    <text evidence="2">The sequence shown here is derived from an EMBL/GenBank/DDBJ whole genome shotgun (WGS) entry which is preliminary data.</text>
</comment>
<gene>
    <name evidence="2" type="ORF">C8J55DRAFT_556136</name>
</gene>
<name>A0A9W9AY86_9AGAR</name>
<proteinExistence type="predicted"/>
<dbReference type="Proteomes" id="UP001150238">
    <property type="component" value="Unassembled WGS sequence"/>
</dbReference>
<evidence type="ECO:0000313" key="3">
    <source>
        <dbReference type="Proteomes" id="UP001150238"/>
    </source>
</evidence>
<reference evidence="2" key="1">
    <citation type="submission" date="2022-08" db="EMBL/GenBank/DDBJ databases">
        <authorList>
            <consortium name="DOE Joint Genome Institute"/>
            <person name="Min B."/>
            <person name="Riley R."/>
            <person name="Sierra-Patev S."/>
            <person name="Naranjo-Ortiz M."/>
            <person name="Looney B."/>
            <person name="Konkel Z."/>
            <person name="Slot J.C."/>
            <person name="Sakamoto Y."/>
            <person name="Steenwyk J.L."/>
            <person name="Rokas A."/>
            <person name="Carro J."/>
            <person name="Camarero S."/>
            <person name="Ferreira P."/>
            <person name="Molpeceres G."/>
            <person name="Ruiz-Duenas F.J."/>
            <person name="Serrano A."/>
            <person name="Henrissat B."/>
            <person name="Drula E."/>
            <person name="Hughes K.W."/>
            <person name="Mata J.L."/>
            <person name="Ishikawa N.K."/>
            <person name="Vargas-Isla R."/>
            <person name="Ushijima S."/>
            <person name="Smith C.A."/>
            <person name="Ahrendt S."/>
            <person name="Andreopoulos W."/>
            <person name="He G."/>
            <person name="Labutti K."/>
            <person name="Lipzen A."/>
            <person name="Ng V."/>
            <person name="Sandor L."/>
            <person name="Barry K."/>
            <person name="Martinez A.T."/>
            <person name="Xiao Y."/>
            <person name="Gibbons J.G."/>
            <person name="Terashima K."/>
            <person name="Hibbett D.S."/>
            <person name="Grigoriev I.V."/>
        </authorList>
    </citation>
    <scope>NUCLEOTIDE SEQUENCE</scope>
    <source>
        <strain evidence="2">Sp2 HRB7682 ss15</strain>
    </source>
</reference>
<feature type="compositionally biased region" description="Polar residues" evidence="1">
    <location>
        <begin position="58"/>
        <end position="68"/>
    </location>
</feature>